<gene>
    <name evidence="2" type="primary">OJ1756_H07.22</name>
</gene>
<organism evidence="2 3">
    <name type="scientific">Oryza sativa subsp. japonica</name>
    <name type="common">Rice</name>
    <dbReference type="NCBI Taxonomy" id="39947"/>
    <lineage>
        <taxon>Eukaryota</taxon>
        <taxon>Viridiplantae</taxon>
        <taxon>Streptophyta</taxon>
        <taxon>Embryophyta</taxon>
        <taxon>Tracheophyta</taxon>
        <taxon>Spermatophyta</taxon>
        <taxon>Magnoliopsida</taxon>
        <taxon>Liliopsida</taxon>
        <taxon>Poales</taxon>
        <taxon>Poaceae</taxon>
        <taxon>BOP clade</taxon>
        <taxon>Oryzoideae</taxon>
        <taxon>Oryzeae</taxon>
        <taxon>Oryzinae</taxon>
        <taxon>Oryza</taxon>
        <taxon>Oryza sativa</taxon>
    </lineage>
</organism>
<evidence type="ECO:0000313" key="3">
    <source>
        <dbReference type="Proteomes" id="UP000000763"/>
    </source>
</evidence>
<name>Q6K8B5_ORYSJ</name>
<dbReference type="AlphaFoldDB" id="Q6K8B5"/>
<feature type="compositionally biased region" description="Basic and acidic residues" evidence="1">
    <location>
        <begin position="77"/>
        <end position="98"/>
    </location>
</feature>
<feature type="region of interest" description="Disordered" evidence="1">
    <location>
        <begin position="56"/>
        <end position="98"/>
    </location>
</feature>
<protein>
    <submittedName>
        <fullName evidence="2">Uncharacterized protein</fullName>
    </submittedName>
</protein>
<feature type="region of interest" description="Disordered" evidence="1">
    <location>
        <begin position="153"/>
        <end position="172"/>
    </location>
</feature>
<evidence type="ECO:0000313" key="2">
    <source>
        <dbReference type="EMBL" id="BAD21714.1"/>
    </source>
</evidence>
<proteinExistence type="predicted"/>
<reference evidence="3" key="2">
    <citation type="journal article" date="2008" name="Nucleic Acids Res.">
        <title>The rice annotation project database (RAP-DB): 2008 update.</title>
        <authorList>
            <consortium name="The rice annotation project (RAP)"/>
        </authorList>
    </citation>
    <scope>GENOME REANNOTATION</scope>
    <source>
        <strain evidence="3">cv. Nipponbare</strain>
    </source>
</reference>
<evidence type="ECO:0000256" key="1">
    <source>
        <dbReference type="SAM" id="MobiDB-lite"/>
    </source>
</evidence>
<feature type="compositionally biased region" description="Basic and acidic residues" evidence="1">
    <location>
        <begin position="156"/>
        <end position="165"/>
    </location>
</feature>
<reference evidence="3" key="1">
    <citation type="journal article" date="2005" name="Nature">
        <title>The map-based sequence of the rice genome.</title>
        <authorList>
            <consortium name="International rice genome sequencing project (IRGSP)"/>
            <person name="Matsumoto T."/>
            <person name="Wu J."/>
            <person name="Kanamori H."/>
            <person name="Katayose Y."/>
            <person name="Fujisawa M."/>
            <person name="Namiki N."/>
            <person name="Mizuno H."/>
            <person name="Yamamoto K."/>
            <person name="Antonio B.A."/>
            <person name="Baba T."/>
            <person name="Sakata K."/>
            <person name="Nagamura Y."/>
            <person name="Aoki H."/>
            <person name="Arikawa K."/>
            <person name="Arita K."/>
            <person name="Bito T."/>
            <person name="Chiden Y."/>
            <person name="Fujitsuka N."/>
            <person name="Fukunaka R."/>
            <person name="Hamada M."/>
            <person name="Harada C."/>
            <person name="Hayashi A."/>
            <person name="Hijishita S."/>
            <person name="Honda M."/>
            <person name="Hosokawa S."/>
            <person name="Ichikawa Y."/>
            <person name="Idonuma A."/>
            <person name="Iijima M."/>
            <person name="Ikeda M."/>
            <person name="Ikeno M."/>
            <person name="Ito K."/>
            <person name="Ito S."/>
            <person name="Ito T."/>
            <person name="Ito Y."/>
            <person name="Ito Y."/>
            <person name="Iwabuchi A."/>
            <person name="Kamiya K."/>
            <person name="Karasawa W."/>
            <person name="Kurita K."/>
            <person name="Katagiri S."/>
            <person name="Kikuta A."/>
            <person name="Kobayashi H."/>
            <person name="Kobayashi N."/>
            <person name="Machita K."/>
            <person name="Maehara T."/>
            <person name="Masukawa M."/>
            <person name="Mizubayashi T."/>
            <person name="Mukai Y."/>
            <person name="Nagasaki H."/>
            <person name="Nagata Y."/>
            <person name="Naito S."/>
            <person name="Nakashima M."/>
            <person name="Nakama Y."/>
            <person name="Nakamichi Y."/>
            <person name="Nakamura M."/>
            <person name="Meguro A."/>
            <person name="Negishi M."/>
            <person name="Ohta I."/>
            <person name="Ohta T."/>
            <person name="Okamoto M."/>
            <person name="Ono N."/>
            <person name="Saji S."/>
            <person name="Sakaguchi M."/>
            <person name="Sakai K."/>
            <person name="Shibata M."/>
            <person name="Shimokawa T."/>
            <person name="Song J."/>
            <person name="Takazaki Y."/>
            <person name="Terasawa K."/>
            <person name="Tsugane M."/>
            <person name="Tsuji K."/>
            <person name="Ueda S."/>
            <person name="Waki K."/>
            <person name="Yamagata H."/>
            <person name="Yamamoto M."/>
            <person name="Yamamoto S."/>
            <person name="Yamane H."/>
            <person name="Yoshiki S."/>
            <person name="Yoshihara R."/>
            <person name="Yukawa K."/>
            <person name="Zhong H."/>
            <person name="Yano M."/>
            <person name="Yuan Q."/>
            <person name="Ouyang S."/>
            <person name="Liu J."/>
            <person name="Jones K.M."/>
            <person name="Gansberger K."/>
            <person name="Moffat K."/>
            <person name="Hill J."/>
            <person name="Bera J."/>
            <person name="Fadrosh D."/>
            <person name="Jin S."/>
            <person name="Johri S."/>
            <person name="Kim M."/>
            <person name="Overton L."/>
            <person name="Reardon M."/>
            <person name="Tsitrin T."/>
            <person name="Vuong H."/>
            <person name="Weaver B."/>
            <person name="Ciecko A."/>
            <person name="Tallon L."/>
            <person name="Jackson J."/>
            <person name="Pai G."/>
            <person name="Aken S.V."/>
            <person name="Utterback T."/>
            <person name="Reidmuller S."/>
            <person name="Feldblyum T."/>
            <person name="Hsiao J."/>
            <person name="Zismann V."/>
            <person name="Iobst S."/>
            <person name="de Vazeille A.R."/>
            <person name="Buell C.R."/>
            <person name="Ying K."/>
            <person name="Li Y."/>
            <person name="Lu T."/>
            <person name="Huang Y."/>
            <person name="Zhao Q."/>
            <person name="Feng Q."/>
            <person name="Zhang L."/>
            <person name="Zhu J."/>
            <person name="Weng Q."/>
            <person name="Mu J."/>
            <person name="Lu Y."/>
            <person name="Fan D."/>
            <person name="Liu Y."/>
            <person name="Guan J."/>
            <person name="Zhang Y."/>
            <person name="Yu S."/>
            <person name="Liu X."/>
            <person name="Zhang Y."/>
            <person name="Hong G."/>
            <person name="Han B."/>
            <person name="Choisne N."/>
            <person name="Demange N."/>
            <person name="Orjeda G."/>
            <person name="Samain S."/>
            <person name="Cattolico L."/>
            <person name="Pelletier E."/>
            <person name="Couloux A."/>
            <person name="Segurens B."/>
            <person name="Wincker P."/>
            <person name="D'Hont A."/>
            <person name="Scarpelli C."/>
            <person name="Weissenbach J."/>
            <person name="Salanoubat M."/>
            <person name="Quetier F."/>
            <person name="Yu Y."/>
            <person name="Kim H.R."/>
            <person name="Rambo T."/>
            <person name="Currie J."/>
            <person name="Collura K."/>
            <person name="Luo M."/>
            <person name="Yang T."/>
            <person name="Ammiraju J.S.S."/>
            <person name="Engler F."/>
            <person name="Soderlund C."/>
            <person name="Wing R.A."/>
            <person name="Palmer L.E."/>
            <person name="de la Bastide M."/>
            <person name="Spiegel L."/>
            <person name="Nascimento L."/>
            <person name="Zutavern T."/>
            <person name="O'Shaughnessy A."/>
            <person name="Dike S."/>
            <person name="Dedhia N."/>
            <person name="Preston R."/>
            <person name="Balija V."/>
            <person name="McCombie W.R."/>
            <person name="Chow T."/>
            <person name="Chen H."/>
            <person name="Chung M."/>
            <person name="Chen C."/>
            <person name="Shaw J."/>
            <person name="Wu H."/>
            <person name="Hsiao K."/>
            <person name="Chao Y."/>
            <person name="Chu M."/>
            <person name="Cheng C."/>
            <person name="Hour A."/>
            <person name="Lee P."/>
            <person name="Lin S."/>
            <person name="Lin Y."/>
            <person name="Liou J."/>
            <person name="Liu S."/>
            <person name="Hsing Y."/>
            <person name="Raghuvanshi S."/>
            <person name="Mohanty A."/>
            <person name="Bharti A.K."/>
            <person name="Gaur A."/>
            <person name="Gupta V."/>
            <person name="Kumar D."/>
            <person name="Ravi V."/>
            <person name="Vij S."/>
            <person name="Kapur A."/>
            <person name="Khurana P."/>
            <person name="Khurana P."/>
            <person name="Khurana J.P."/>
            <person name="Tyagi A.K."/>
            <person name="Gaikwad K."/>
            <person name="Singh A."/>
            <person name="Dalal V."/>
            <person name="Srivastava S."/>
            <person name="Dixit A."/>
            <person name="Pal A.K."/>
            <person name="Ghazi I.A."/>
            <person name="Yadav M."/>
            <person name="Pandit A."/>
            <person name="Bhargava A."/>
            <person name="Sureshbabu K."/>
            <person name="Batra K."/>
            <person name="Sharma T.R."/>
            <person name="Mohapatra T."/>
            <person name="Singh N.K."/>
            <person name="Messing J."/>
            <person name="Nelson A.B."/>
            <person name="Fuks G."/>
            <person name="Kavchok S."/>
            <person name="Keizer G."/>
            <person name="Linton E."/>
            <person name="Llaca V."/>
            <person name="Song R."/>
            <person name="Tanyolac B."/>
            <person name="Young S."/>
            <person name="Ho-Il K."/>
            <person name="Hahn J.H."/>
            <person name="Sangsakoo G."/>
            <person name="Vanavichit A."/>
            <person name="de Mattos Luiz.A.T."/>
            <person name="Zimmer P.D."/>
            <person name="Malone G."/>
            <person name="Dellagostin O."/>
            <person name="de Oliveira A.C."/>
            <person name="Bevan M."/>
            <person name="Bancroft I."/>
            <person name="Minx P."/>
            <person name="Cordum H."/>
            <person name="Wilson R."/>
            <person name="Cheng Z."/>
            <person name="Jin W."/>
            <person name="Jiang J."/>
            <person name="Leong S.A."/>
            <person name="Iwama H."/>
            <person name="Gojobori T."/>
            <person name="Itoh T."/>
            <person name="Niimura Y."/>
            <person name="Fujii Y."/>
            <person name="Habara T."/>
            <person name="Sakai H."/>
            <person name="Sato Y."/>
            <person name="Wilson G."/>
            <person name="Kumar K."/>
            <person name="McCouch S."/>
            <person name="Juretic N."/>
            <person name="Hoen D."/>
            <person name="Wright S."/>
            <person name="Bruskiewich R."/>
            <person name="Bureau T."/>
            <person name="Miyao A."/>
            <person name="Hirochika H."/>
            <person name="Nishikawa T."/>
            <person name="Kadowaki K."/>
            <person name="Sugiura M."/>
            <person name="Burr B."/>
            <person name="Sasaki T."/>
        </authorList>
    </citation>
    <scope>NUCLEOTIDE SEQUENCE [LARGE SCALE GENOMIC DNA]</scope>
    <source>
        <strain evidence="3">cv. Nipponbare</strain>
    </source>
</reference>
<feature type="region of interest" description="Disordered" evidence="1">
    <location>
        <begin position="21"/>
        <end position="42"/>
    </location>
</feature>
<dbReference type="Proteomes" id="UP000000763">
    <property type="component" value="Chromosome 2"/>
</dbReference>
<sequence length="172" mass="18045">MAIARVRATVAGDAWRAAAAATDKGGEGHSLAATGDGQEQWPHGKRARARAAAAADGGGEGATLRLPATGKSGCHTGRGEGECSDANDGRSASRGEHGRWRWPWQMQRVTAAAATTDPTGDEPMMVVIGGCSPGWRPGWSRWRPGGRCQSLGGLDGRGRRTDGRRGKCRRRC</sequence>
<accession>Q6K8B5</accession>
<dbReference type="EMBL" id="AP004168">
    <property type="protein sequence ID" value="BAD21714.1"/>
    <property type="molecule type" value="Genomic_DNA"/>
</dbReference>